<reference evidence="1" key="1">
    <citation type="journal article" date="2021" name="Sci. Adv.">
        <title>The American lobster genome reveals insights on longevity, neural, and immune adaptations.</title>
        <authorList>
            <person name="Polinski J.M."/>
            <person name="Zimin A.V."/>
            <person name="Clark K.F."/>
            <person name="Kohn A.B."/>
            <person name="Sadowski N."/>
            <person name="Timp W."/>
            <person name="Ptitsyn A."/>
            <person name="Khanna P."/>
            <person name="Romanova D.Y."/>
            <person name="Williams P."/>
            <person name="Greenwood S.J."/>
            <person name="Moroz L.L."/>
            <person name="Walt D.R."/>
            <person name="Bodnar A.G."/>
        </authorList>
    </citation>
    <scope>NUCLEOTIDE SEQUENCE</scope>
    <source>
        <strain evidence="1">GMGI-L3</strain>
    </source>
</reference>
<evidence type="ECO:0000313" key="1">
    <source>
        <dbReference type="EMBL" id="KAG7161756.1"/>
    </source>
</evidence>
<sequence length="550" mass="62764">QILPDAYEYRICQFSEAEKEENSEPITKFEATIRLKLRTKAEAKLWIKDLERASAVTWRVDKTYPVCGGKKSQNVYRIDMRCQHRTYSRSPTADKKASSKNTCCPAKMFLVVKRTHMASGKLSQSTDQYLQEFPTRVYLDFRHNHKLLSPDILRKRDVSEETVQKLTDLYKAGHTPLSALEEIKRDLQADYGEQFVFVSTDRSKCPDKQFCYRLYYKLFCPKYPKSPGKKMLLELQGHLKPFCEKYDSHCASIEKTEDDNVIVAICPRRPKQFPHENNEENDQRDASLVPQAVQPVNVESYPPHLHLLDQFQSQSDLRGQGIGQCAEGMKTVFDDLLSKIECYPEIYLKPVETFLNNYQNLKKDNEKLVNALQTFGQYSGVTMALSKTLKRQHSGDSSKIDSTTIICAKKKKGARRRLITARPVVQQSTLNHEDSNSEREILIHEMSAHEIAVHEVTAHEISAHEISAHEVSAHEVTAHQVTAHEMSAHEMSAHEIPAHEISTHEISAHEISAHEISAHEISAHEISAHEISTHEISAHDMSAHDMSAHD</sequence>
<gene>
    <name evidence="1" type="primary">gloL-L1</name>
    <name evidence="1" type="ORF">Hamer_G007396</name>
</gene>
<dbReference type="Proteomes" id="UP000747542">
    <property type="component" value="Unassembled WGS sequence"/>
</dbReference>
<name>A0A8J5JSQ3_HOMAM</name>
<comment type="caution">
    <text evidence="1">The sequence shown here is derived from an EMBL/GenBank/DDBJ whole genome shotgun (WGS) entry which is preliminary data.</text>
</comment>
<protein>
    <submittedName>
        <fullName evidence="1">Highly reducing polyketide synthase gloL-like 1</fullName>
    </submittedName>
</protein>
<accession>A0A8J5JSQ3</accession>
<organism evidence="1 2">
    <name type="scientific">Homarus americanus</name>
    <name type="common">American lobster</name>
    <dbReference type="NCBI Taxonomy" id="6706"/>
    <lineage>
        <taxon>Eukaryota</taxon>
        <taxon>Metazoa</taxon>
        <taxon>Ecdysozoa</taxon>
        <taxon>Arthropoda</taxon>
        <taxon>Crustacea</taxon>
        <taxon>Multicrustacea</taxon>
        <taxon>Malacostraca</taxon>
        <taxon>Eumalacostraca</taxon>
        <taxon>Eucarida</taxon>
        <taxon>Decapoda</taxon>
        <taxon>Pleocyemata</taxon>
        <taxon>Astacidea</taxon>
        <taxon>Nephropoidea</taxon>
        <taxon>Nephropidae</taxon>
        <taxon>Homarus</taxon>
    </lineage>
</organism>
<dbReference type="EMBL" id="JAHLQT010028808">
    <property type="protein sequence ID" value="KAG7161756.1"/>
    <property type="molecule type" value="Genomic_DNA"/>
</dbReference>
<keyword evidence="2" id="KW-1185">Reference proteome</keyword>
<dbReference type="PANTHER" id="PTHR35385:SF2">
    <property type="entry name" value="PROTEIN B, PUTATIVE-RELATED"/>
    <property type="match status" value="1"/>
</dbReference>
<feature type="non-terminal residue" evidence="1">
    <location>
        <position position="550"/>
    </location>
</feature>
<dbReference type="AlphaFoldDB" id="A0A8J5JSQ3"/>
<feature type="non-terminal residue" evidence="1">
    <location>
        <position position="1"/>
    </location>
</feature>
<dbReference type="PANTHER" id="PTHR35385">
    <property type="entry name" value="PROTEIN B, PUTATIVE-RELATED-RELATED"/>
    <property type="match status" value="1"/>
</dbReference>
<evidence type="ECO:0000313" key="2">
    <source>
        <dbReference type="Proteomes" id="UP000747542"/>
    </source>
</evidence>
<proteinExistence type="predicted"/>